<keyword evidence="5" id="KW-0378">Hydrolase</keyword>
<reference evidence="15 16" key="1">
    <citation type="submission" date="2024-03" db="EMBL/GenBank/DDBJ databases">
        <title>Adaptation during the transition from Ophiocordyceps entomopathogen to insect associate is accompanied by gene loss and intensified selection.</title>
        <authorList>
            <person name="Ward C.M."/>
            <person name="Onetto C.A."/>
            <person name="Borneman A.R."/>
        </authorList>
    </citation>
    <scope>NUCLEOTIDE SEQUENCE [LARGE SCALE GENOMIC DNA]</scope>
    <source>
        <strain evidence="15">AWRI1</strain>
        <tissue evidence="15">Single Adult Female</tissue>
    </source>
</reference>
<evidence type="ECO:0000256" key="8">
    <source>
        <dbReference type="ARBA" id="ARBA00023002"/>
    </source>
</evidence>
<accession>A0AAN9TRN9</accession>
<dbReference type="GO" id="GO:0006633">
    <property type="term" value="P:fatty acid biosynthetic process"/>
    <property type="evidence" value="ECO:0007669"/>
    <property type="project" value="UniProtKB-KW"/>
</dbReference>
<evidence type="ECO:0000313" key="16">
    <source>
        <dbReference type="Proteomes" id="UP001367676"/>
    </source>
</evidence>
<evidence type="ECO:0000256" key="9">
    <source>
        <dbReference type="ARBA" id="ARBA00023027"/>
    </source>
</evidence>
<dbReference type="InterPro" id="IPR016039">
    <property type="entry name" value="Thiolase-like"/>
</dbReference>
<dbReference type="InterPro" id="IPR016036">
    <property type="entry name" value="Malonyl_transacylase_ACP-bd"/>
</dbReference>
<evidence type="ECO:0000256" key="6">
    <source>
        <dbReference type="ARBA" id="ARBA00022832"/>
    </source>
</evidence>
<dbReference type="SUPFAM" id="SSF52151">
    <property type="entry name" value="FabD/lysophospholipase-like"/>
    <property type="match status" value="1"/>
</dbReference>
<dbReference type="InterPro" id="IPR014031">
    <property type="entry name" value="Ketoacyl_synth_C"/>
</dbReference>
<dbReference type="InterPro" id="IPR020841">
    <property type="entry name" value="PKS_Beta-ketoAc_synthase_dom"/>
</dbReference>
<dbReference type="Gene3D" id="3.90.180.10">
    <property type="entry name" value="Medium-chain alcohol dehydrogenases, catalytic domain"/>
    <property type="match status" value="1"/>
</dbReference>
<evidence type="ECO:0000256" key="3">
    <source>
        <dbReference type="ARBA" id="ARBA00022450"/>
    </source>
</evidence>
<evidence type="ECO:0000256" key="13">
    <source>
        <dbReference type="ARBA" id="ARBA00044883"/>
    </source>
</evidence>
<dbReference type="InterPro" id="IPR001227">
    <property type="entry name" value="Ac_transferase_dom_sf"/>
</dbReference>
<evidence type="ECO:0000256" key="7">
    <source>
        <dbReference type="ARBA" id="ARBA00022857"/>
    </source>
</evidence>
<evidence type="ECO:0000313" key="15">
    <source>
        <dbReference type="EMBL" id="KAK7602863.1"/>
    </source>
</evidence>
<evidence type="ECO:0000256" key="12">
    <source>
        <dbReference type="ARBA" id="ARBA00023268"/>
    </source>
</evidence>
<dbReference type="PANTHER" id="PTHR43775">
    <property type="entry name" value="FATTY ACID SYNTHASE"/>
    <property type="match status" value="1"/>
</dbReference>
<keyword evidence="6" id="KW-0276">Fatty acid metabolism</keyword>
<comment type="caution">
    <text evidence="15">The sequence shown here is derived from an EMBL/GenBank/DDBJ whole genome shotgun (WGS) entry which is preliminary data.</text>
</comment>
<evidence type="ECO:0000256" key="4">
    <source>
        <dbReference type="ARBA" id="ARBA00022516"/>
    </source>
</evidence>
<dbReference type="InterPro" id="IPR014043">
    <property type="entry name" value="Acyl_transferase_dom"/>
</dbReference>
<dbReference type="InterPro" id="IPR016035">
    <property type="entry name" value="Acyl_Trfase/lysoPLipase"/>
</dbReference>
<keyword evidence="9" id="KW-0520">NAD</keyword>
<protein>
    <recommendedName>
        <fullName evidence="2">Fatty acid synthase</fullName>
        <ecNumber evidence="1">2.3.1.85</ecNumber>
    </recommendedName>
</protein>
<keyword evidence="11" id="KW-0275">Fatty acid biosynthesis</keyword>
<dbReference type="Pfam" id="PF00109">
    <property type="entry name" value="ketoacyl-synt"/>
    <property type="match status" value="1"/>
</dbReference>
<dbReference type="PANTHER" id="PTHR43775:SF7">
    <property type="entry name" value="FATTY ACID SYNTHASE"/>
    <property type="match status" value="1"/>
</dbReference>
<sequence>MAINNFEVVISGISGRFPECDDIDTFKKKLYNGNSKDFITNDQRKWKNGFKFYRFHDKRPIPQASGKFIKENDVDFRAFKLNQRTAKDTDVLNRKTWEESFEAIVDAGINPASLSGANIGVFVTDGITEQENFYSTLNRAGSVYVLGCARTMSPNRLSYAFNLNGPSYASIGDPFGSMELLRLAKKMIQDGSIEGALVVAASVITHPNSSYIFDNLNMLTSEEFCCPFDENASGYVRSDGSVALFLQRKQDAKRIYAKFNFCDTLYEGLLRHTLLGYDEEYLRNSILKIYERNGGDAIAKDLAFLELSGTAVKKFDTIEANAVADVLFRWRKNPLLVGSIKSLVGHTEASSPLLSILKVIFALDSNIISPNTHISKPDESIRVFTEKKLQVVIKNTNLSGDMAAVNTTGLFGGVNHVVLERNFKESKDDTQGNDGLSRLILISGRTAEGLKKVSEKIKFDSLDINVTALTNDVFGTNIPIHTYRGFIIRSKDERIVETIEERGDEKRPVCFVFSGMGSQWNGMGKQLMNLPVFADAIKRCDAVLRPKSIDIYDVLLSDDQKLFGNITMSFVAIICMQIALVEVLKKLDINPDMMLGHSVGENGCAYADGCVTLEQAVLISYSRGIASTTTKLVKGMMAAIGKGYTEIEDSLPESIEVACHNSATSCTISGPAEDVETYVKKLEEQGIFARGVNVSNIAYHSRYIAPAGPELRKLLQSVIPNPKNRSSKWISSSIPEENWNTPLAETCSAEYLTNNLLNPVLFEEACKHIPKNAIVIEIAPHGLLQAILKRSLPNSCTNISLTRRSNNADNLNTLLSSIGRLYIAGCEPVVNNLYPLIEYPVPRGTPSISPYCTWFYGDSDIINPLYKPTNVRYLVWRMLSVHKNVKMEDFPILFEKVVVRKNVKISTSKPRVINIMIQGSGSFEVLSRAKFNKQNSKVVLTGKINFILDEDEVSKENFALKEENFECTQEALNEYLRDAGFQLGECFQSLKNLDFKNDESTANIRWNGNWVSLLDAVLKFQMFSDIRKSKLCYLHTVRRIQLIPSVIKTLPHGSLIHCYHSKATKMFGCTGIQMNDVKWKIKPRKITEKSTSFPKIRKLRFVSYNNPMCQSFDELLDLCLQIATEDLKNTREVKASLNICDNTRQFVEFIQNISCMRNLTERKLVGIGYSGTNSADEKIMGLTSACPSKPISKIDPMLTWVVPAEWKLTEAATVPVVYTHLNRSNFIISVNGNFDHMVKLKTNGKGANVSVNFMPGSKNIISIMNCVSHLSQIIETVENNMNEDTEMGGEHSGNACMKIIEWLRERDVSNFLVLIEKFSSNPRISSRVDNLLSNKNITISFKTLNQLNSLDDFVRVVAETNKLAPIDSVFFVSMESSSELINYMDSATEICTENVKFISLFAGGMEEMESRQSRGRPAFVLHGESFPKNLPQVLNEFEKILKTTEANDSQSILYEILEDSNISDGTSDQLSSDQLSSLKSALPKNIYKLEQIGRNISEEVKFVEMTSRCIRWLDCRGVYPIFVIPGLHAFELQSVFQSLMYPVFCATLTEYSSSVCEIASKLYEQLNTIQEIGPVTLIGETWNATIAMELSSMIKKSGRDFKLFILEGNPIEWKNTINNLNLTKLQEFENVLTKLYGDKILEHLHPCGHVEAEDKHRPIDKISNESQEIDSKHIRRSLKLLKRQFMNAQEYTFNNSAKENTIIFTKQVTHNIPLVLSISSEVIHINENNYDRFLRSPTIKKIINKRAMFAWL</sequence>
<keyword evidence="10" id="KW-0443">Lipid metabolism</keyword>
<dbReference type="Gene3D" id="3.30.70.3290">
    <property type="match status" value="1"/>
</dbReference>
<proteinExistence type="predicted"/>
<dbReference type="CDD" id="cd00833">
    <property type="entry name" value="PKS"/>
    <property type="match status" value="1"/>
</dbReference>
<dbReference type="GO" id="GO:0004312">
    <property type="term" value="F:fatty acid synthase activity"/>
    <property type="evidence" value="ECO:0007669"/>
    <property type="project" value="UniProtKB-EC"/>
</dbReference>
<dbReference type="SMART" id="SM00827">
    <property type="entry name" value="PKS_AT"/>
    <property type="match status" value="1"/>
</dbReference>
<dbReference type="SUPFAM" id="SSF53901">
    <property type="entry name" value="Thiolase-like"/>
    <property type="match status" value="2"/>
</dbReference>
<evidence type="ECO:0000256" key="1">
    <source>
        <dbReference type="ARBA" id="ARBA00012873"/>
    </source>
</evidence>
<keyword evidence="4" id="KW-0444">Lipid biosynthesis</keyword>
<dbReference type="InterPro" id="IPR050091">
    <property type="entry name" value="PKS_NRPS_Biosynth_Enz"/>
</dbReference>
<dbReference type="Pfam" id="PF02801">
    <property type="entry name" value="Ketoacyl-synt_C"/>
    <property type="match status" value="1"/>
</dbReference>
<dbReference type="EMBL" id="JBBCAQ010000007">
    <property type="protein sequence ID" value="KAK7602863.1"/>
    <property type="molecule type" value="Genomic_DNA"/>
</dbReference>
<dbReference type="Pfam" id="PF16197">
    <property type="entry name" value="KAsynt_C_assoc"/>
    <property type="match status" value="1"/>
</dbReference>
<dbReference type="Gene3D" id="3.40.47.10">
    <property type="match status" value="1"/>
</dbReference>
<keyword evidence="3" id="KW-0596">Phosphopantetheine</keyword>
<evidence type="ECO:0000256" key="2">
    <source>
        <dbReference type="ARBA" id="ARBA00018769"/>
    </source>
</evidence>
<dbReference type="GO" id="GO:0016491">
    <property type="term" value="F:oxidoreductase activity"/>
    <property type="evidence" value="ECO:0007669"/>
    <property type="project" value="UniProtKB-KW"/>
</dbReference>
<name>A0AAN9TRN9_9HEMI</name>
<dbReference type="PROSITE" id="PS52004">
    <property type="entry name" value="KS3_2"/>
    <property type="match status" value="1"/>
</dbReference>
<dbReference type="SMART" id="SM00825">
    <property type="entry name" value="PKS_KS"/>
    <property type="match status" value="1"/>
</dbReference>
<dbReference type="InterPro" id="IPR014030">
    <property type="entry name" value="Ketoacyl_synth_N"/>
</dbReference>
<dbReference type="InterPro" id="IPR032821">
    <property type="entry name" value="PKS_assoc"/>
</dbReference>
<dbReference type="Gene3D" id="3.10.129.110">
    <property type="entry name" value="Polyketide synthase dehydratase"/>
    <property type="match status" value="1"/>
</dbReference>
<keyword evidence="8" id="KW-0560">Oxidoreductase</keyword>
<organism evidence="15 16">
    <name type="scientific">Parthenolecanium corni</name>
    <dbReference type="NCBI Taxonomy" id="536013"/>
    <lineage>
        <taxon>Eukaryota</taxon>
        <taxon>Metazoa</taxon>
        <taxon>Ecdysozoa</taxon>
        <taxon>Arthropoda</taxon>
        <taxon>Hexapoda</taxon>
        <taxon>Insecta</taxon>
        <taxon>Pterygota</taxon>
        <taxon>Neoptera</taxon>
        <taxon>Paraneoptera</taxon>
        <taxon>Hemiptera</taxon>
        <taxon>Sternorrhyncha</taxon>
        <taxon>Coccoidea</taxon>
        <taxon>Coccidae</taxon>
        <taxon>Parthenolecanium</taxon>
    </lineage>
</organism>
<evidence type="ECO:0000259" key="14">
    <source>
        <dbReference type="PROSITE" id="PS52004"/>
    </source>
</evidence>
<dbReference type="Pfam" id="PF00698">
    <property type="entry name" value="Acyl_transf_1"/>
    <property type="match status" value="1"/>
</dbReference>
<gene>
    <name evidence="15" type="ORF">V9T40_006837</name>
</gene>
<dbReference type="InterPro" id="IPR042104">
    <property type="entry name" value="PKS_dehydratase_sf"/>
</dbReference>
<keyword evidence="16" id="KW-1185">Reference proteome</keyword>
<keyword evidence="7" id="KW-0521">NADP</keyword>
<evidence type="ECO:0000256" key="5">
    <source>
        <dbReference type="ARBA" id="ARBA00022801"/>
    </source>
</evidence>
<comment type="catalytic activity">
    <reaction evidence="13">
        <text>acetyl-CoA + n malonyl-CoA + 2n NADPH + 2n H(+) = a long-chain fatty acid + (n+1) CoA + n CO2 + 2n NADP(+).</text>
        <dbReference type="EC" id="2.3.1.85"/>
    </reaction>
</comment>
<dbReference type="SUPFAM" id="SSF55048">
    <property type="entry name" value="Probable ACP-binding domain of malonyl-CoA ACP transacylase"/>
    <property type="match status" value="1"/>
</dbReference>
<evidence type="ECO:0000256" key="10">
    <source>
        <dbReference type="ARBA" id="ARBA00023098"/>
    </source>
</evidence>
<keyword evidence="12" id="KW-0511">Multifunctional enzyme</keyword>
<dbReference type="EC" id="2.3.1.85" evidence="1"/>
<evidence type="ECO:0000256" key="11">
    <source>
        <dbReference type="ARBA" id="ARBA00023160"/>
    </source>
</evidence>
<dbReference type="Gene3D" id="3.40.366.10">
    <property type="entry name" value="Malonyl-Coenzyme A Acyl Carrier Protein, domain 2"/>
    <property type="match status" value="1"/>
</dbReference>
<dbReference type="GO" id="GO:0016787">
    <property type="term" value="F:hydrolase activity"/>
    <property type="evidence" value="ECO:0007669"/>
    <property type="project" value="UniProtKB-KW"/>
</dbReference>
<dbReference type="Proteomes" id="UP001367676">
    <property type="component" value="Unassembled WGS sequence"/>
</dbReference>
<feature type="domain" description="Ketosynthase family 3 (KS3)" evidence="14">
    <location>
        <begin position="5"/>
        <end position="421"/>
    </location>
</feature>